<comment type="caution">
    <text evidence="4">The sequence shown here is derived from an EMBL/GenBank/DDBJ whole genome shotgun (WGS) entry which is preliminary data.</text>
</comment>
<keyword evidence="1" id="KW-0560">Oxidoreductase</keyword>
<dbReference type="Gene3D" id="3.40.50.1970">
    <property type="match status" value="1"/>
</dbReference>
<protein>
    <submittedName>
        <fullName evidence="4">Phosphonoacetaldehyde reductase</fullName>
    </submittedName>
</protein>
<dbReference type="InterPro" id="IPR035873">
    <property type="entry name" value="PhpC"/>
</dbReference>
<dbReference type="CDD" id="cd08182">
    <property type="entry name" value="HEPD"/>
    <property type="match status" value="1"/>
</dbReference>
<evidence type="ECO:0000259" key="2">
    <source>
        <dbReference type="Pfam" id="PF00465"/>
    </source>
</evidence>
<dbReference type="PANTHER" id="PTHR11496:SF83">
    <property type="entry name" value="HYDROXYACID-OXOACID TRANSHYDROGENASE, MITOCHONDRIAL"/>
    <property type="match status" value="1"/>
</dbReference>
<evidence type="ECO:0000256" key="1">
    <source>
        <dbReference type="ARBA" id="ARBA00023002"/>
    </source>
</evidence>
<gene>
    <name evidence="4" type="ORF">V3851_19865</name>
</gene>
<dbReference type="Pfam" id="PF25137">
    <property type="entry name" value="ADH_Fe_C"/>
    <property type="match status" value="1"/>
</dbReference>
<sequence length="367" mass="40928">MIKSFNYFNPVHIHFGYDAIRMASNVLKDLRVLLVTSKGFVNRGLVTELEKQLNNSFFIIDSVSPNPSLQTVGNLYKESYGYDFDIILAVGGGSVIDTAKVLSVRTKEGNFTSITKLIHLGVDVEYTICPVVAIPTTSGTSSEITPWATIWDPVESRKYSLHLPDLWCKHAIYDPHLTVSLPESITISSGLDSLSHSFEALWNINSNPISTHFALEAIEDIMKYLPRLREDLSDLDVREKIMLASCKAGLAFSNTKTAIAHAISYSFTLEKSVPHGIACSFTLPFILETALSLDVFDPLVKQKLIQISKKDFVEWFGSLGVSCSFEDYNITIEDLYRIKGQLSQISRSQNSLVDENALFSNFVSQFS</sequence>
<feature type="domain" description="Fe-containing alcohol dehydrogenase-like C-terminal" evidence="3">
    <location>
        <begin position="186"/>
        <end position="307"/>
    </location>
</feature>
<accession>A0ABU7VWE8</accession>
<dbReference type="Gene3D" id="1.20.1090.10">
    <property type="entry name" value="Dehydroquinate synthase-like - alpha domain"/>
    <property type="match status" value="1"/>
</dbReference>
<dbReference type="SUPFAM" id="SSF56796">
    <property type="entry name" value="Dehydroquinate synthase-like"/>
    <property type="match status" value="1"/>
</dbReference>
<evidence type="ECO:0000313" key="5">
    <source>
        <dbReference type="Proteomes" id="UP001306950"/>
    </source>
</evidence>
<evidence type="ECO:0000259" key="3">
    <source>
        <dbReference type="Pfam" id="PF25137"/>
    </source>
</evidence>
<feature type="domain" description="Alcohol dehydrogenase iron-type/glycerol dehydrogenase GldA" evidence="2">
    <location>
        <begin position="10"/>
        <end position="175"/>
    </location>
</feature>
<dbReference type="InterPro" id="IPR039697">
    <property type="entry name" value="Alcohol_dehydrogenase_Fe"/>
</dbReference>
<dbReference type="RefSeq" id="WP_331848304.1">
    <property type="nucleotide sequence ID" value="NZ_JAZHPZ010000012.1"/>
</dbReference>
<dbReference type="InterPro" id="IPR056798">
    <property type="entry name" value="ADH_Fe_C"/>
</dbReference>
<organism evidence="4 5">
    <name type="scientific">Paenibacillus haidiansis</name>
    <dbReference type="NCBI Taxonomy" id="1574488"/>
    <lineage>
        <taxon>Bacteria</taxon>
        <taxon>Bacillati</taxon>
        <taxon>Bacillota</taxon>
        <taxon>Bacilli</taxon>
        <taxon>Bacillales</taxon>
        <taxon>Paenibacillaceae</taxon>
        <taxon>Paenibacillus</taxon>
    </lineage>
</organism>
<dbReference type="Pfam" id="PF00465">
    <property type="entry name" value="Fe-ADH"/>
    <property type="match status" value="1"/>
</dbReference>
<dbReference type="InterPro" id="IPR001670">
    <property type="entry name" value="ADH_Fe/GldA"/>
</dbReference>
<proteinExistence type="predicted"/>
<name>A0ABU7VWE8_9BACL</name>
<dbReference type="EMBL" id="JAZHPZ010000012">
    <property type="protein sequence ID" value="MEF2968091.1"/>
    <property type="molecule type" value="Genomic_DNA"/>
</dbReference>
<dbReference type="Proteomes" id="UP001306950">
    <property type="component" value="Unassembled WGS sequence"/>
</dbReference>
<evidence type="ECO:0000313" key="4">
    <source>
        <dbReference type="EMBL" id="MEF2968091.1"/>
    </source>
</evidence>
<reference evidence="4 5" key="1">
    <citation type="submission" date="2024-02" db="EMBL/GenBank/DDBJ databases">
        <title>A nitrogen-fixing paenibacillus bacterium.</title>
        <authorList>
            <person name="Zhang W.L."/>
            <person name="Chen S.F."/>
        </authorList>
    </citation>
    <scope>NUCLEOTIDE SEQUENCE [LARGE SCALE GENOMIC DNA]</scope>
    <source>
        <strain evidence="4 5">M1</strain>
    </source>
</reference>
<keyword evidence="5" id="KW-1185">Reference proteome</keyword>
<dbReference type="PANTHER" id="PTHR11496">
    <property type="entry name" value="ALCOHOL DEHYDROGENASE"/>
    <property type="match status" value="1"/>
</dbReference>